<dbReference type="PROSITE" id="PS50801">
    <property type="entry name" value="STAS"/>
    <property type="match status" value="1"/>
</dbReference>
<comment type="caution">
    <text evidence="4">The sequence shown here is derived from an EMBL/GenBank/DDBJ whole genome shotgun (WGS) entry which is preliminary data.</text>
</comment>
<sequence>MSLIPASMPQDLTLTDEVLGDVAVIHVAGDVDQVSCEPISARVSASLEQGVSTVLDLTAVRFLGSAGLSLLVAARTTARLFGAGFVIVADKPVVLRPVELTGLAPILPITSTLTAALSRITEPT</sequence>
<dbReference type="NCBIfam" id="TIGR00377">
    <property type="entry name" value="ant_ant_sig"/>
    <property type="match status" value="1"/>
</dbReference>
<name>A0A229SF61_9PSEU</name>
<dbReference type="AlphaFoldDB" id="A0A229SF61"/>
<dbReference type="EMBL" id="NMQT01000022">
    <property type="protein sequence ID" value="OXM57567.1"/>
    <property type="molecule type" value="Genomic_DNA"/>
</dbReference>
<proteinExistence type="inferred from homology"/>
<dbReference type="InterPro" id="IPR002645">
    <property type="entry name" value="STAS_dom"/>
</dbReference>
<dbReference type="GO" id="GO:0043856">
    <property type="term" value="F:anti-sigma factor antagonist activity"/>
    <property type="evidence" value="ECO:0007669"/>
    <property type="project" value="InterPro"/>
</dbReference>
<dbReference type="PANTHER" id="PTHR33495">
    <property type="entry name" value="ANTI-SIGMA FACTOR ANTAGONIST TM_1081-RELATED-RELATED"/>
    <property type="match status" value="1"/>
</dbReference>
<evidence type="ECO:0000256" key="1">
    <source>
        <dbReference type="ARBA" id="ARBA00009013"/>
    </source>
</evidence>
<organism evidence="4 5">
    <name type="scientific">Amycolatopsis thailandensis</name>
    <dbReference type="NCBI Taxonomy" id="589330"/>
    <lineage>
        <taxon>Bacteria</taxon>
        <taxon>Bacillati</taxon>
        <taxon>Actinomycetota</taxon>
        <taxon>Actinomycetes</taxon>
        <taxon>Pseudonocardiales</taxon>
        <taxon>Pseudonocardiaceae</taxon>
        <taxon>Amycolatopsis</taxon>
    </lineage>
</organism>
<dbReference type="Pfam" id="PF01740">
    <property type="entry name" value="STAS"/>
    <property type="match status" value="1"/>
</dbReference>
<dbReference type="SUPFAM" id="SSF52091">
    <property type="entry name" value="SpoIIaa-like"/>
    <property type="match status" value="1"/>
</dbReference>
<dbReference type="InterPro" id="IPR036513">
    <property type="entry name" value="STAS_dom_sf"/>
</dbReference>
<dbReference type="Proteomes" id="UP000215223">
    <property type="component" value="Unassembled WGS sequence"/>
</dbReference>
<comment type="similarity">
    <text evidence="1 2">Belongs to the anti-sigma-factor antagonist family.</text>
</comment>
<dbReference type="CDD" id="cd07043">
    <property type="entry name" value="STAS_anti-anti-sigma_factors"/>
    <property type="match status" value="1"/>
</dbReference>
<dbReference type="Gene3D" id="3.30.750.24">
    <property type="entry name" value="STAS domain"/>
    <property type="match status" value="1"/>
</dbReference>
<dbReference type="RefSeq" id="WP_093933011.1">
    <property type="nucleotide sequence ID" value="NZ_NMQT01000022.1"/>
</dbReference>
<keyword evidence="5" id="KW-1185">Reference proteome</keyword>
<evidence type="ECO:0000313" key="4">
    <source>
        <dbReference type="EMBL" id="OXM57567.1"/>
    </source>
</evidence>
<accession>A0A229SF61</accession>
<protein>
    <recommendedName>
        <fullName evidence="2">Anti-sigma factor antagonist</fullName>
    </recommendedName>
</protein>
<reference evidence="4 5" key="1">
    <citation type="submission" date="2017-07" db="EMBL/GenBank/DDBJ databases">
        <title>Amycolatopsis thailandensis Genome sequencing and assembly.</title>
        <authorList>
            <person name="Kaur N."/>
            <person name="Mayilraj S."/>
        </authorList>
    </citation>
    <scope>NUCLEOTIDE SEQUENCE [LARGE SCALE GENOMIC DNA]</scope>
    <source>
        <strain evidence="4 5">JCM 16380</strain>
    </source>
</reference>
<dbReference type="OrthoDB" id="3576811at2"/>
<gene>
    <name evidence="4" type="ORF">CFP71_07025</name>
</gene>
<dbReference type="PANTHER" id="PTHR33495:SF2">
    <property type="entry name" value="ANTI-SIGMA FACTOR ANTAGONIST TM_1081-RELATED"/>
    <property type="match status" value="1"/>
</dbReference>
<feature type="domain" description="STAS" evidence="3">
    <location>
        <begin position="12"/>
        <end position="120"/>
    </location>
</feature>
<dbReference type="InterPro" id="IPR003658">
    <property type="entry name" value="Anti-sigma_ant"/>
</dbReference>
<evidence type="ECO:0000259" key="3">
    <source>
        <dbReference type="PROSITE" id="PS50801"/>
    </source>
</evidence>
<evidence type="ECO:0000256" key="2">
    <source>
        <dbReference type="RuleBase" id="RU003749"/>
    </source>
</evidence>
<evidence type="ECO:0000313" key="5">
    <source>
        <dbReference type="Proteomes" id="UP000215223"/>
    </source>
</evidence>